<dbReference type="PROSITE" id="PS00463">
    <property type="entry name" value="ZN2_CY6_FUNGAL_1"/>
    <property type="match status" value="1"/>
</dbReference>
<evidence type="ECO:0000256" key="4">
    <source>
        <dbReference type="ARBA" id="ARBA00023163"/>
    </source>
</evidence>
<dbReference type="RefSeq" id="XP_056505879.1">
    <property type="nucleotide sequence ID" value="XM_056640122.1"/>
</dbReference>
<dbReference type="InterPro" id="IPR007219">
    <property type="entry name" value="XnlR_reg_dom"/>
</dbReference>
<keyword evidence="2" id="KW-0805">Transcription regulation</keyword>
<evidence type="ECO:0000256" key="6">
    <source>
        <dbReference type="SAM" id="MobiDB-lite"/>
    </source>
</evidence>
<dbReference type="PROSITE" id="PS50048">
    <property type="entry name" value="ZN2_CY6_FUNGAL_2"/>
    <property type="match status" value="1"/>
</dbReference>
<sequence>MGHDKSKSFPPLAPGPPRPLPMQASTAVSRPKKNSTACQACKTAKRKCSGSPAPCKACVRNQSENDCHFDPSRDLRRKVAVKQTIRELSDYKELLETLLATLQVANPEQVREVLELIQSKASMEEIAHAVDCRVKNFADSRKLSSASQLSMSVSEDSEQGLETTMTEGLGDKLPISLPEDECRIEPSGAAFDPYARVTLESLCDMPLYQVPATPWTQVTDDDNLVSHLVSLYFTWDHPCTQFLDQGIFIEHMRMRVLDSEFCTPLLVNSLLSMASAHSDSPHIYSDLKDPFSRGDAFYAEAERLWKAEEGRPSLSNIQALLMMCCVLSYQGKANLGWLMLQQAAHMALDIGLLVLPGVRSSKQMLDYDNAPTMERVRGITAWGISNFIIQMSMKLKRVTILSQPAYEADIGGDHDLDWTPYPRSNQIAYAAKRAHLPQVRQGLADLTAIMLQIEKLRHDKELESSFDLLMAKAEMPYNQLQELLSSWPTASQVEKEPISQLLILRIKCLCVAMHLVELLIERDYQSTKTSQLRQTWFAQAEEMAQCLHIHRQSYGIKHIPSQVTDAVQTALQALVNHLEDFDGAEQVFIEIWRFGVALGQKFKSTAETIKTIRFLSRKESVELPREAIAILDGTEC</sequence>
<dbReference type="OrthoDB" id="2593732at2759"/>
<dbReference type="GO" id="GO:0008270">
    <property type="term" value="F:zinc ion binding"/>
    <property type="evidence" value="ECO:0007669"/>
    <property type="project" value="InterPro"/>
</dbReference>
<dbReference type="PANTHER" id="PTHR47256:SF10">
    <property type="entry name" value="ZN(II)2CYS6 TRANSCRIPTION FACTOR (EUROFUNG)"/>
    <property type="match status" value="1"/>
</dbReference>
<comment type="caution">
    <text evidence="8">The sequence shown here is derived from an EMBL/GenBank/DDBJ whole genome shotgun (WGS) entry which is preliminary data.</text>
</comment>
<dbReference type="GO" id="GO:0003677">
    <property type="term" value="F:DNA binding"/>
    <property type="evidence" value="ECO:0007669"/>
    <property type="project" value="UniProtKB-KW"/>
</dbReference>
<proteinExistence type="predicted"/>
<evidence type="ECO:0000313" key="9">
    <source>
        <dbReference type="Proteomes" id="UP001147733"/>
    </source>
</evidence>
<dbReference type="EMBL" id="JAPQKT010000001">
    <property type="protein sequence ID" value="KAJ5242875.1"/>
    <property type="molecule type" value="Genomic_DNA"/>
</dbReference>
<dbReference type="Proteomes" id="UP001147733">
    <property type="component" value="Unassembled WGS sequence"/>
</dbReference>
<evidence type="ECO:0000259" key="7">
    <source>
        <dbReference type="PROSITE" id="PS50048"/>
    </source>
</evidence>
<dbReference type="SMART" id="SM00066">
    <property type="entry name" value="GAL4"/>
    <property type="match status" value="1"/>
</dbReference>
<evidence type="ECO:0000256" key="1">
    <source>
        <dbReference type="ARBA" id="ARBA00022723"/>
    </source>
</evidence>
<keyword evidence="4" id="KW-0804">Transcription</keyword>
<organism evidence="8 9">
    <name type="scientific">Penicillium citrinum</name>
    <dbReference type="NCBI Taxonomy" id="5077"/>
    <lineage>
        <taxon>Eukaryota</taxon>
        <taxon>Fungi</taxon>
        <taxon>Dikarya</taxon>
        <taxon>Ascomycota</taxon>
        <taxon>Pezizomycotina</taxon>
        <taxon>Eurotiomycetes</taxon>
        <taxon>Eurotiomycetidae</taxon>
        <taxon>Eurotiales</taxon>
        <taxon>Aspergillaceae</taxon>
        <taxon>Penicillium</taxon>
    </lineage>
</organism>
<dbReference type="InterPro" id="IPR001138">
    <property type="entry name" value="Zn2Cys6_DnaBD"/>
</dbReference>
<dbReference type="Gene3D" id="4.10.240.10">
    <property type="entry name" value="Zn(2)-C6 fungal-type DNA-binding domain"/>
    <property type="match status" value="1"/>
</dbReference>
<dbReference type="GO" id="GO:0000981">
    <property type="term" value="F:DNA-binding transcription factor activity, RNA polymerase II-specific"/>
    <property type="evidence" value="ECO:0007669"/>
    <property type="project" value="InterPro"/>
</dbReference>
<feature type="compositionally biased region" description="Pro residues" evidence="6">
    <location>
        <begin position="11"/>
        <end position="20"/>
    </location>
</feature>
<gene>
    <name evidence="8" type="ORF">N7469_001202</name>
</gene>
<evidence type="ECO:0000256" key="5">
    <source>
        <dbReference type="ARBA" id="ARBA00023242"/>
    </source>
</evidence>
<keyword evidence="3" id="KW-0238">DNA-binding</keyword>
<dbReference type="SUPFAM" id="SSF57701">
    <property type="entry name" value="Zn2/Cys6 DNA-binding domain"/>
    <property type="match status" value="1"/>
</dbReference>
<dbReference type="InterPro" id="IPR036864">
    <property type="entry name" value="Zn2-C6_fun-type_DNA-bd_sf"/>
</dbReference>
<dbReference type="CDD" id="cd12148">
    <property type="entry name" value="fungal_TF_MHR"/>
    <property type="match status" value="1"/>
</dbReference>
<reference evidence="8" key="2">
    <citation type="journal article" date="2023" name="IMA Fungus">
        <title>Comparative genomic study of the Penicillium genus elucidates a diverse pangenome and 15 lateral gene transfer events.</title>
        <authorList>
            <person name="Petersen C."/>
            <person name="Sorensen T."/>
            <person name="Nielsen M.R."/>
            <person name="Sondergaard T.E."/>
            <person name="Sorensen J.L."/>
            <person name="Fitzpatrick D.A."/>
            <person name="Frisvad J.C."/>
            <person name="Nielsen K.L."/>
        </authorList>
    </citation>
    <scope>NUCLEOTIDE SEQUENCE</scope>
    <source>
        <strain evidence="8">IBT 23319</strain>
    </source>
</reference>
<name>A0A9W9TXD4_PENCI</name>
<feature type="compositionally biased region" description="Polar residues" evidence="6">
    <location>
        <begin position="23"/>
        <end position="34"/>
    </location>
</feature>
<dbReference type="Pfam" id="PF04082">
    <property type="entry name" value="Fungal_trans"/>
    <property type="match status" value="1"/>
</dbReference>
<dbReference type="CDD" id="cd00067">
    <property type="entry name" value="GAL4"/>
    <property type="match status" value="1"/>
</dbReference>
<evidence type="ECO:0000256" key="3">
    <source>
        <dbReference type="ARBA" id="ARBA00023125"/>
    </source>
</evidence>
<keyword evidence="1" id="KW-0479">Metal-binding</keyword>
<dbReference type="AlphaFoldDB" id="A0A9W9TXD4"/>
<dbReference type="InterPro" id="IPR053187">
    <property type="entry name" value="Notoamide_regulator"/>
</dbReference>
<protein>
    <submittedName>
        <fullName evidence="8">Transcription factor</fullName>
    </submittedName>
</protein>
<feature type="region of interest" description="Disordered" evidence="6">
    <location>
        <begin position="1"/>
        <end position="34"/>
    </location>
</feature>
<evidence type="ECO:0000256" key="2">
    <source>
        <dbReference type="ARBA" id="ARBA00023015"/>
    </source>
</evidence>
<accession>A0A9W9TXD4</accession>
<feature type="domain" description="Zn(2)-C6 fungal-type" evidence="7">
    <location>
        <begin position="37"/>
        <end position="69"/>
    </location>
</feature>
<evidence type="ECO:0000313" key="8">
    <source>
        <dbReference type="EMBL" id="KAJ5242875.1"/>
    </source>
</evidence>
<dbReference type="GO" id="GO:0006351">
    <property type="term" value="P:DNA-templated transcription"/>
    <property type="evidence" value="ECO:0007669"/>
    <property type="project" value="InterPro"/>
</dbReference>
<reference evidence="8" key="1">
    <citation type="submission" date="2022-11" db="EMBL/GenBank/DDBJ databases">
        <authorList>
            <person name="Petersen C."/>
        </authorList>
    </citation>
    <scope>NUCLEOTIDE SEQUENCE</scope>
    <source>
        <strain evidence="8">IBT 23319</strain>
    </source>
</reference>
<feature type="region of interest" description="Disordered" evidence="6">
    <location>
        <begin position="148"/>
        <end position="170"/>
    </location>
</feature>
<dbReference type="PANTHER" id="PTHR47256">
    <property type="entry name" value="ZN(II)2CYS6 TRANSCRIPTION FACTOR (EUROFUNG)-RELATED"/>
    <property type="match status" value="1"/>
</dbReference>
<keyword evidence="5" id="KW-0539">Nucleus</keyword>
<dbReference type="GeneID" id="81379289"/>
<keyword evidence="9" id="KW-1185">Reference proteome</keyword>